<keyword evidence="5 7" id="KW-0411">Iron-sulfur</keyword>
<comment type="catalytic activity">
    <reaction evidence="7">
        <text>(2E)-4-hydroxy-3-methylbut-2-enyl diphosphate + oxidized [flavodoxin] + H2O + 2 H(+) = 2-C-methyl-D-erythritol 2,4-cyclic diphosphate + reduced [flavodoxin]</text>
        <dbReference type="Rhea" id="RHEA:43604"/>
        <dbReference type="Rhea" id="RHEA-COMP:10622"/>
        <dbReference type="Rhea" id="RHEA-COMP:10623"/>
        <dbReference type="ChEBI" id="CHEBI:15377"/>
        <dbReference type="ChEBI" id="CHEBI:15378"/>
        <dbReference type="ChEBI" id="CHEBI:57618"/>
        <dbReference type="ChEBI" id="CHEBI:58210"/>
        <dbReference type="ChEBI" id="CHEBI:58483"/>
        <dbReference type="ChEBI" id="CHEBI:128753"/>
        <dbReference type="EC" id="1.17.7.3"/>
    </reaction>
</comment>
<feature type="binding site" evidence="7">
    <location>
        <position position="310"/>
    </location>
    <ligand>
        <name>[4Fe-4S] cluster</name>
        <dbReference type="ChEBI" id="CHEBI:49883"/>
    </ligand>
</feature>
<evidence type="ECO:0000256" key="2">
    <source>
        <dbReference type="ARBA" id="ARBA00022723"/>
    </source>
</evidence>
<dbReference type="InterPro" id="IPR004588">
    <property type="entry name" value="IspG_bac-typ"/>
</dbReference>
<dbReference type="EC" id="1.17.7.3" evidence="7"/>
<keyword evidence="3 7" id="KW-0560">Oxidoreductase</keyword>
<keyword evidence="6 7" id="KW-0414">Isoprene biosynthesis</keyword>
<evidence type="ECO:0000256" key="7">
    <source>
        <dbReference type="HAMAP-Rule" id="MF_00159"/>
    </source>
</evidence>
<dbReference type="GO" id="GO:0046429">
    <property type="term" value="F:4-hydroxy-3-methylbut-2-en-1-yl diphosphate synthase activity (ferredoxin)"/>
    <property type="evidence" value="ECO:0007669"/>
    <property type="project" value="UniProtKB-UniRule"/>
</dbReference>
<keyword evidence="2 7" id="KW-0479">Metal-binding</keyword>
<comment type="function">
    <text evidence="7">Converts 2C-methyl-D-erythritol 2,4-cyclodiphosphate (ME-2,4cPP) into 1-hydroxy-2-methyl-2-(E)-butenyl 4-diphosphate.</text>
</comment>
<proteinExistence type="inferred from homology"/>
<protein>
    <recommendedName>
        <fullName evidence="7">4-hydroxy-3-methylbut-2-en-1-yl diphosphate synthase (flavodoxin)</fullName>
        <ecNumber evidence="7">1.17.7.3</ecNumber>
    </recommendedName>
    <alternativeName>
        <fullName evidence="7">1-hydroxy-2-methyl-2-(E)-butenyl 4-diphosphate synthase</fullName>
    </alternativeName>
</protein>
<feature type="domain" description="IspG TIM-barrel" evidence="8">
    <location>
        <begin position="2"/>
        <end position="241"/>
    </location>
</feature>
<dbReference type="Pfam" id="PF26540">
    <property type="entry name" value="GcpE_C"/>
    <property type="match status" value="1"/>
</dbReference>
<dbReference type="SUPFAM" id="SSF56014">
    <property type="entry name" value="Nitrite and sulphite reductase 4Fe-4S domain-like"/>
    <property type="match status" value="1"/>
</dbReference>
<evidence type="ECO:0000256" key="3">
    <source>
        <dbReference type="ARBA" id="ARBA00023002"/>
    </source>
</evidence>
<dbReference type="InterPro" id="IPR058579">
    <property type="entry name" value="IspG_C"/>
</dbReference>
<evidence type="ECO:0000256" key="5">
    <source>
        <dbReference type="ARBA" id="ARBA00023014"/>
    </source>
</evidence>
<keyword evidence="1 7" id="KW-0004">4Fe-4S</keyword>
<dbReference type="GO" id="GO:0005506">
    <property type="term" value="F:iron ion binding"/>
    <property type="evidence" value="ECO:0007669"/>
    <property type="project" value="InterPro"/>
</dbReference>
<dbReference type="HAMAP" id="MF_00159">
    <property type="entry name" value="IspG"/>
    <property type="match status" value="1"/>
</dbReference>
<dbReference type="SUPFAM" id="SSF51717">
    <property type="entry name" value="Dihydropteroate synthetase-like"/>
    <property type="match status" value="1"/>
</dbReference>
<organism evidence="10">
    <name type="scientific">Baileyella intestinalis</name>
    <dbReference type="NCBI Taxonomy" id="2606709"/>
    <lineage>
        <taxon>Bacteria</taxon>
        <taxon>Bacillati</taxon>
        <taxon>Bacillota</taxon>
        <taxon>Clostridia</taxon>
        <taxon>Peptostreptococcales</taxon>
        <taxon>Anaerovoracaceae</taxon>
        <taxon>Baileyella</taxon>
    </lineage>
</organism>
<sequence length="361" mass="38910">MTKQVNCGGVLIGGGAPVSIQSMTNVDTRDEKALLRQINELEQAGCQIVRVTVPDDQAADSFSRVRKKTDMPLVADIHFDYRMALRAIEAGADKIRINPGNIGGPDKLKLVVDAARKRNIPIRVGVNSGSLEKDLVAKYGKVTAKGLAESAVRTLKLIEDMDYDQLVLSVKSTDVRMTYDCHMLLRDMTDYPLHIGITESGTPENGIIKSAVGIGALLMAGIGDTVRVSLTTDPVEEVRVARKILEAAGLRKKIIDIVSCPTCGRTQVDLIGMANRAETALAPITARRQSLGLRPLKVAIMGCVVNGPGESRDADYGIAGGKGQGLVFAGGQVIETLPEDRLIDRLVELITEDTEKEIKDR</sequence>
<comment type="similarity">
    <text evidence="7">Belongs to the IspG family.</text>
</comment>
<dbReference type="Gene3D" id="3.20.20.20">
    <property type="entry name" value="Dihydropteroate synthase-like"/>
    <property type="match status" value="1"/>
</dbReference>
<dbReference type="Pfam" id="PF04551">
    <property type="entry name" value="GcpE"/>
    <property type="match status" value="1"/>
</dbReference>
<dbReference type="PIRSF" id="PIRSF004640">
    <property type="entry name" value="IspG"/>
    <property type="match status" value="1"/>
</dbReference>
<comment type="caution">
    <text evidence="10">The sequence shown here is derived from an EMBL/GenBank/DDBJ whole genome shotgun (WGS) entry which is preliminary data.</text>
</comment>
<evidence type="ECO:0000313" key="10">
    <source>
        <dbReference type="EMBL" id="MST68278.1"/>
    </source>
</evidence>
<comment type="pathway">
    <text evidence="7">Isoprenoid biosynthesis; isopentenyl diphosphate biosynthesis via DXP pathway; isopentenyl diphosphate from 1-deoxy-D-xylulose 5-phosphate: step 5/6.</text>
</comment>
<dbReference type="RefSeq" id="WP_154571746.1">
    <property type="nucleotide sequence ID" value="NZ_VUNB01000001.1"/>
</dbReference>
<dbReference type="GO" id="GO:0016114">
    <property type="term" value="P:terpenoid biosynthetic process"/>
    <property type="evidence" value="ECO:0007669"/>
    <property type="project" value="InterPro"/>
</dbReference>
<name>A0A6A8M6U0_9FIRM</name>
<dbReference type="EMBL" id="VUNB01000001">
    <property type="protein sequence ID" value="MST68278.1"/>
    <property type="molecule type" value="Genomic_DNA"/>
</dbReference>
<feature type="domain" description="IspG C-terminal" evidence="9">
    <location>
        <begin position="257"/>
        <end position="351"/>
    </location>
</feature>
<reference evidence="10" key="1">
    <citation type="submission" date="2019-09" db="EMBL/GenBank/DDBJ databases">
        <title>In-depth cultivation of the pig gut microbiome towards novel bacterial diversity and tailored functional studies.</title>
        <authorList>
            <person name="Wylensek D."/>
            <person name="Hitch T.C.A."/>
            <person name="Clavel T."/>
        </authorList>
    </citation>
    <scope>NUCLEOTIDE SEQUENCE</scope>
    <source>
        <strain evidence="10">RF-744-FAT-WT-3</strain>
    </source>
</reference>
<dbReference type="FunFam" id="3.20.20.20:FF:000001">
    <property type="entry name" value="4-hydroxy-3-methylbut-2-en-1-yl diphosphate synthase (flavodoxin)"/>
    <property type="match status" value="1"/>
</dbReference>
<evidence type="ECO:0000259" key="8">
    <source>
        <dbReference type="Pfam" id="PF04551"/>
    </source>
</evidence>
<evidence type="ECO:0000259" key="9">
    <source>
        <dbReference type="Pfam" id="PF26540"/>
    </source>
</evidence>
<comment type="cofactor">
    <cofactor evidence="7">
        <name>[4Fe-4S] cluster</name>
        <dbReference type="ChEBI" id="CHEBI:49883"/>
    </cofactor>
    <text evidence="7">Binds 1 [4Fe-4S] cluster.</text>
</comment>
<dbReference type="AlphaFoldDB" id="A0A6A8M6U0"/>
<dbReference type="NCBIfam" id="NF001540">
    <property type="entry name" value="PRK00366.1"/>
    <property type="match status" value="1"/>
</dbReference>
<dbReference type="Gene3D" id="3.30.413.10">
    <property type="entry name" value="Sulfite Reductase Hemoprotein, domain 1"/>
    <property type="match status" value="1"/>
</dbReference>
<dbReference type="GO" id="GO:0019288">
    <property type="term" value="P:isopentenyl diphosphate biosynthetic process, methylerythritol 4-phosphate pathway"/>
    <property type="evidence" value="ECO:0007669"/>
    <property type="project" value="UniProtKB-UniRule"/>
</dbReference>
<dbReference type="InterPro" id="IPR016425">
    <property type="entry name" value="IspG_bac"/>
</dbReference>
<feature type="binding site" evidence="7">
    <location>
        <position position="303"/>
    </location>
    <ligand>
        <name>[4Fe-4S] cluster</name>
        <dbReference type="ChEBI" id="CHEBI:49883"/>
    </ligand>
</feature>
<dbReference type="InterPro" id="IPR011005">
    <property type="entry name" value="Dihydropteroate_synth-like_sf"/>
</dbReference>
<dbReference type="GO" id="GO:0141197">
    <property type="term" value="F:4-hydroxy-3-methylbut-2-enyl-diphosphate synthase activity (flavodoxin)"/>
    <property type="evidence" value="ECO:0007669"/>
    <property type="project" value="UniProtKB-EC"/>
</dbReference>
<evidence type="ECO:0000256" key="4">
    <source>
        <dbReference type="ARBA" id="ARBA00023004"/>
    </source>
</evidence>
<dbReference type="NCBIfam" id="TIGR00612">
    <property type="entry name" value="ispG_gcpE"/>
    <property type="match status" value="1"/>
</dbReference>
<keyword evidence="4 7" id="KW-0408">Iron</keyword>
<gene>
    <name evidence="7 10" type="primary">ispG</name>
    <name evidence="10" type="synonym">gcpE</name>
    <name evidence="10" type="ORF">FYJ66_01465</name>
</gene>
<dbReference type="GO" id="GO:0051539">
    <property type="term" value="F:4 iron, 4 sulfur cluster binding"/>
    <property type="evidence" value="ECO:0007669"/>
    <property type="project" value="UniProtKB-UniRule"/>
</dbReference>
<dbReference type="PANTHER" id="PTHR30454">
    <property type="entry name" value="4-HYDROXY-3-METHYLBUT-2-EN-1-YL DIPHOSPHATE SYNTHASE"/>
    <property type="match status" value="1"/>
</dbReference>
<dbReference type="InterPro" id="IPR058578">
    <property type="entry name" value="IspG_TIM"/>
</dbReference>
<accession>A0A6A8M6U0</accession>
<dbReference type="InterPro" id="IPR045854">
    <property type="entry name" value="NO2/SO3_Rdtase_4Fe4S_sf"/>
</dbReference>
<feature type="binding site" evidence="7">
    <location>
        <position position="263"/>
    </location>
    <ligand>
        <name>[4Fe-4S] cluster</name>
        <dbReference type="ChEBI" id="CHEBI:49883"/>
    </ligand>
</feature>
<evidence type="ECO:0000256" key="6">
    <source>
        <dbReference type="ARBA" id="ARBA00023229"/>
    </source>
</evidence>
<dbReference type="UniPathway" id="UPA00056">
    <property type="reaction ID" value="UER00096"/>
</dbReference>
<feature type="binding site" evidence="7">
    <location>
        <position position="260"/>
    </location>
    <ligand>
        <name>[4Fe-4S] cluster</name>
        <dbReference type="ChEBI" id="CHEBI:49883"/>
    </ligand>
</feature>
<dbReference type="PANTHER" id="PTHR30454:SF0">
    <property type="entry name" value="4-HYDROXY-3-METHYLBUT-2-EN-1-YL DIPHOSPHATE SYNTHASE (FERREDOXIN), CHLOROPLASTIC"/>
    <property type="match status" value="1"/>
</dbReference>
<evidence type="ECO:0000256" key="1">
    <source>
        <dbReference type="ARBA" id="ARBA00022485"/>
    </source>
</evidence>